<keyword evidence="1" id="KW-0812">Transmembrane</keyword>
<dbReference type="EMBL" id="CP060203">
    <property type="protein sequence ID" value="QNS40614.1"/>
    <property type="molecule type" value="Genomic_DNA"/>
</dbReference>
<sequence length="325" mass="37494">MKLNLFSKLVFAALLAFVVNSFMYFSFGNIYSSKILNYADFQAQFKSGIYQYRKLSGYFLIGIYDFLSSLNIDYQIFKLKFFNSESDPKMYLSFYILNTFFLMLTAVLMVFITEKKNFVATSSEKILLIAICIFTIGISQFVLVPYDVSSYFLILIFFWFLLKYLEQTSAKNLIILVAILAISTVNRESSALSISLAATLLYSKFGIRKESIFPVAVLGISFVAIYLGMRFLQGNFTTNDGNLFLQNFTDPKNGLGILFWAVFFVFTVILAKDKQSRNFIFLFHFFSIPYIAMCFYTGIIYEIRLYVPIFLISLLIGKLHLQKIE</sequence>
<feature type="transmembrane region" description="Helical" evidence="1">
    <location>
        <begin position="305"/>
        <end position="321"/>
    </location>
</feature>
<gene>
    <name evidence="2" type="ORF">H0S70_09575</name>
</gene>
<name>A0A7H1DUF6_9FLAO</name>
<dbReference type="RefSeq" id="WP_188320628.1">
    <property type="nucleotide sequence ID" value="NZ_CP060203.1"/>
</dbReference>
<feature type="transmembrane region" description="Helical" evidence="1">
    <location>
        <begin position="148"/>
        <end position="165"/>
    </location>
</feature>
<feature type="transmembrane region" description="Helical" evidence="1">
    <location>
        <begin position="55"/>
        <end position="72"/>
    </location>
</feature>
<feature type="transmembrane region" description="Helical" evidence="1">
    <location>
        <begin position="6"/>
        <end position="27"/>
    </location>
</feature>
<proteinExistence type="predicted"/>
<feature type="transmembrane region" description="Helical" evidence="1">
    <location>
        <begin position="92"/>
        <end position="113"/>
    </location>
</feature>
<reference evidence="2 3" key="1">
    <citation type="submission" date="2020-07" db="EMBL/GenBank/DDBJ databases">
        <title>Complete genome and description of Chryseobacterium manosquense strain Marseille-Q2069 sp. nov.</title>
        <authorList>
            <person name="Boxberger M."/>
        </authorList>
    </citation>
    <scope>NUCLEOTIDE SEQUENCE [LARGE SCALE GENOMIC DNA]</scope>
    <source>
        <strain evidence="2 3">Marseille-Q2069</strain>
    </source>
</reference>
<dbReference type="KEGG" id="cmaq:H0S70_09575"/>
<dbReference type="Proteomes" id="UP000516438">
    <property type="component" value="Chromosome"/>
</dbReference>
<evidence type="ECO:0000313" key="3">
    <source>
        <dbReference type="Proteomes" id="UP000516438"/>
    </source>
</evidence>
<feature type="transmembrane region" description="Helical" evidence="1">
    <location>
        <begin position="278"/>
        <end position="299"/>
    </location>
</feature>
<dbReference type="AlphaFoldDB" id="A0A7H1DUF6"/>
<protein>
    <submittedName>
        <fullName evidence="2">Uncharacterized protein</fullName>
    </submittedName>
</protein>
<evidence type="ECO:0000256" key="1">
    <source>
        <dbReference type="SAM" id="Phobius"/>
    </source>
</evidence>
<evidence type="ECO:0000313" key="2">
    <source>
        <dbReference type="EMBL" id="QNS40614.1"/>
    </source>
</evidence>
<keyword evidence="1" id="KW-1133">Transmembrane helix</keyword>
<keyword evidence="3" id="KW-1185">Reference proteome</keyword>
<feature type="transmembrane region" description="Helical" evidence="1">
    <location>
        <begin position="253"/>
        <end position="271"/>
    </location>
</feature>
<feature type="transmembrane region" description="Helical" evidence="1">
    <location>
        <begin position="212"/>
        <end position="233"/>
    </location>
</feature>
<accession>A0A7H1DUF6</accession>
<keyword evidence="1" id="KW-0472">Membrane</keyword>
<feature type="transmembrane region" description="Helical" evidence="1">
    <location>
        <begin position="125"/>
        <end position="142"/>
    </location>
</feature>
<organism evidence="2 3">
    <name type="scientific">Chryseobacterium manosquense</name>
    <dbReference type="NCBI Taxonomy" id="2754694"/>
    <lineage>
        <taxon>Bacteria</taxon>
        <taxon>Pseudomonadati</taxon>
        <taxon>Bacteroidota</taxon>
        <taxon>Flavobacteriia</taxon>
        <taxon>Flavobacteriales</taxon>
        <taxon>Weeksellaceae</taxon>
        <taxon>Chryseobacterium group</taxon>
        <taxon>Chryseobacterium</taxon>
    </lineage>
</organism>